<dbReference type="InterPro" id="IPR029063">
    <property type="entry name" value="SAM-dependent_MTases_sf"/>
</dbReference>
<evidence type="ECO:0000313" key="1">
    <source>
        <dbReference type="EMBL" id="QHT16452.1"/>
    </source>
</evidence>
<sequence length="314" mass="36677">MGDILIGKTYTWEKMTISFLKNCTISIPWSMGIGTYQWVDKNTIHATWSNILHILVFNSTFTEFKSFRKDTGTVVNGSLTTLHSQSKFPSLYIDYKNSVSDLCLLSKQYNIDKSSQRDNPASNDGNHCHPYSLLYNALFHKNRNDAINFCEIGIAEGRSLCMWNDYFPNAQIYGYEYMKQWLDSWKNSHSDKSRITVNYMNVMNDPELIGPLREVNVQYDCIIDDSTHYYYDMIRIIYRAVSFLKPGGMIIIEDIRKAFDESWFYADLKDVKDEFEQIFFVDLEHDRRNSGMVNNDKVLILIKKGDPIFNYSLP</sequence>
<dbReference type="AlphaFoldDB" id="A0A6C0DJB7"/>
<dbReference type="SUPFAM" id="SSF53335">
    <property type="entry name" value="S-adenosyl-L-methionine-dependent methyltransferases"/>
    <property type="match status" value="1"/>
</dbReference>
<name>A0A6C0DJB7_9ZZZZ</name>
<evidence type="ECO:0008006" key="2">
    <source>
        <dbReference type="Google" id="ProtNLM"/>
    </source>
</evidence>
<dbReference type="Gene3D" id="3.40.50.150">
    <property type="entry name" value="Vaccinia Virus protein VP39"/>
    <property type="match status" value="1"/>
</dbReference>
<reference evidence="1" key="1">
    <citation type="journal article" date="2020" name="Nature">
        <title>Giant virus diversity and host interactions through global metagenomics.</title>
        <authorList>
            <person name="Schulz F."/>
            <person name="Roux S."/>
            <person name="Paez-Espino D."/>
            <person name="Jungbluth S."/>
            <person name="Walsh D.A."/>
            <person name="Denef V.J."/>
            <person name="McMahon K.D."/>
            <person name="Konstantinidis K.T."/>
            <person name="Eloe-Fadrosh E.A."/>
            <person name="Kyrpides N.C."/>
            <person name="Woyke T."/>
        </authorList>
    </citation>
    <scope>NUCLEOTIDE SEQUENCE</scope>
    <source>
        <strain evidence="1">GVMAG-M-3300023174-189</strain>
    </source>
</reference>
<dbReference type="EMBL" id="MN739626">
    <property type="protein sequence ID" value="QHT16452.1"/>
    <property type="molecule type" value="Genomic_DNA"/>
</dbReference>
<organism evidence="1">
    <name type="scientific">viral metagenome</name>
    <dbReference type="NCBI Taxonomy" id="1070528"/>
    <lineage>
        <taxon>unclassified sequences</taxon>
        <taxon>metagenomes</taxon>
        <taxon>organismal metagenomes</taxon>
    </lineage>
</organism>
<accession>A0A6C0DJB7</accession>
<protein>
    <recommendedName>
        <fullName evidence="2">Methyltransferase</fullName>
    </recommendedName>
</protein>
<proteinExistence type="predicted"/>